<evidence type="ECO:0000313" key="3">
    <source>
        <dbReference type="Proteomes" id="UP001189429"/>
    </source>
</evidence>
<feature type="compositionally biased region" description="Gly residues" evidence="1">
    <location>
        <begin position="24"/>
        <end position="33"/>
    </location>
</feature>
<evidence type="ECO:0000313" key="2">
    <source>
        <dbReference type="EMBL" id="CAK0850444.1"/>
    </source>
</evidence>
<accession>A0ABN9TWM4</accession>
<keyword evidence="3" id="KW-1185">Reference proteome</keyword>
<proteinExistence type="predicted"/>
<comment type="caution">
    <text evidence="2">The sequence shown here is derived from an EMBL/GenBank/DDBJ whole genome shotgun (WGS) entry which is preliminary data.</text>
</comment>
<dbReference type="Proteomes" id="UP001189429">
    <property type="component" value="Unassembled WGS sequence"/>
</dbReference>
<sequence length="324" mass="33188">MLKEEGRVRELAVLLAAPDEGGEAPAGGPGGAEELGRRATGVPSALVGLTQKGEPRGQLAAIAGALARLRGRPAEWAAAEAAVEECRSDLRAATAQLQAAVEELRSDLGAAAARLQGQIDAARAEPKADQLLEALDVKVSDRQLQAALAEVRQEVLGVERGVGGRLCEVGAAVCALNEEALASRGFREGLEAAGGIGGLARRLGDVEAALADLRPRPLGRPCAARAPPASPAPAPAWPARQQPCHGGGSSDLEAAFGSLRERLTRTCRMPPKGRAARPPRPRASGRGALEAASCEAARGRRSGGVRCGPAVGTPEVGRGRPQPH</sequence>
<feature type="region of interest" description="Disordered" evidence="1">
    <location>
        <begin position="16"/>
        <end position="39"/>
    </location>
</feature>
<protein>
    <submittedName>
        <fullName evidence="2">Uncharacterized protein</fullName>
    </submittedName>
</protein>
<gene>
    <name evidence="2" type="ORF">PCOR1329_LOCUS42859</name>
</gene>
<feature type="region of interest" description="Disordered" evidence="1">
    <location>
        <begin position="221"/>
        <end position="324"/>
    </location>
</feature>
<name>A0ABN9TWM4_9DINO</name>
<dbReference type="EMBL" id="CAUYUJ010015151">
    <property type="protein sequence ID" value="CAK0850444.1"/>
    <property type="molecule type" value="Genomic_DNA"/>
</dbReference>
<organism evidence="2 3">
    <name type="scientific">Prorocentrum cordatum</name>
    <dbReference type="NCBI Taxonomy" id="2364126"/>
    <lineage>
        <taxon>Eukaryota</taxon>
        <taxon>Sar</taxon>
        <taxon>Alveolata</taxon>
        <taxon>Dinophyceae</taxon>
        <taxon>Prorocentrales</taxon>
        <taxon>Prorocentraceae</taxon>
        <taxon>Prorocentrum</taxon>
    </lineage>
</organism>
<reference evidence="2" key="1">
    <citation type="submission" date="2023-10" db="EMBL/GenBank/DDBJ databases">
        <authorList>
            <person name="Chen Y."/>
            <person name="Shah S."/>
            <person name="Dougan E. K."/>
            <person name="Thang M."/>
            <person name="Chan C."/>
        </authorList>
    </citation>
    <scope>NUCLEOTIDE SEQUENCE [LARGE SCALE GENOMIC DNA]</scope>
</reference>
<evidence type="ECO:0000256" key="1">
    <source>
        <dbReference type="SAM" id="MobiDB-lite"/>
    </source>
</evidence>